<dbReference type="OrthoDB" id="7330654at2"/>
<name>A0A1G8VKX3_9GAMM</name>
<evidence type="ECO:0000313" key="6">
    <source>
        <dbReference type="EMBL" id="SDJ66731.1"/>
    </source>
</evidence>
<keyword evidence="5" id="KW-0046">Antibiotic resistance</keyword>
<evidence type="ECO:0000256" key="1">
    <source>
        <dbReference type="ARBA" id="ARBA00006383"/>
    </source>
</evidence>
<accession>A0A1G8VKX3</accession>
<keyword evidence="7" id="KW-1185">Reference proteome</keyword>
<keyword evidence="3 5" id="KW-0808">Transferase</keyword>
<dbReference type="GO" id="GO:0046353">
    <property type="term" value="F:aminoglycoside 3-N-acetyltransferase activity"/>
    <property type="evidence" value="ECO:0007669"/>
    <property type="project" value="UniProtKB-EC"/>
</dbReference>
<dbReference type="Pfam" id="PF02522">
    <property type="entry name" value="Antibiotic_NAT"/>
    <property type="match status" value="1"/>
</dbReference>
<sequence>MRKIIKQMKPYFPRFLRDRIDKERINLKIKAARKRKERVFVSWEEWQSVLQRFKLDSDLLVHSSMSNIGKIEGGAVAVTGFLLENSQKNRCTLLAPALPFTGMASDYLESLREFDLASARNCMGAVSNLVLKNEHCVRSLHPSHSVVAVGQDSSLYVEEHYKGKTPFDQCSPYRKLVERGGKILMFGVGLNSVTNFHVYEDMILDFLPFKVYSDKVFRIRCKSDLLDVAVETRAHNLRLSSRRDCEISRTFLIDSGAIETYRLGDSEVSLLDARRMTHTLLSMLLQGHSIYGRVRLDSKQEEGVRNALSFFQ</sequence>
<evidence type="ECO:0000256" key="4">
    <source>
        <dbReference type="ARBA" id="ARBA00023315"/>
    </source>
</evidence>
<dbReference type="EC" id="2.3.1.-" evidence="5"/>
<dbReference type="PANTHER" id="PTHR11104">
    <property type="entry name" value="AMINOGLYCOSIDE N3-ACETYLTRANSFERASE"/>
    <property type="match status" value="1"/>
</dbReference>
<dbReference type="SUPFAM" id="SSF110710">
    <property type="entry name" value="TTHA0583/YokD-like"/>
    <property type="match status" value="1"/>
</dbReference>
<dbReference type="STRING" id="658219.SAMN05216212_0620"/>
<dbReference type="InterPro" id="IPR003679">
    <property type="entry name" value="Amioglycoside_AcTrfase"/>
</dbReference>
<comment type="catalytic activity">
    <reaction evidence="5">
        <text>a 2-deoxystreptamine antibiotic + acetyl-CoA = an N(3)-acetyl-2-deoxystreptamine antibiotic + CoA + H(+)</text>
        <dbReference type="Rhea" id="RHEA:12665"/>
        <dbReference type="ChEBI" id="CHEBI:15378"/>
        <dbReference type="ChEBI" id="CHEBI:57287"/>
        <dbReference type="ChEBI" id="CHEBI:57288"/>
        <dbReference type="ChEBI" id="CHEBI:57921"/>
        <dbReference type="ChEBI" id="CHEBI:77452"/>
        <dbReference type="EC" id="2.3.1.81"/>
    </reaction>
</comment>
<keyword evidence="4 5" id="KW-0012">Acyltransferase</keyword>
<proteinExistence type="inferred from homology"/>
<dbReference type="RefSeq" id="WP_139169363.1">
    <property type="nucleotide sequence ID" value="NZ_FNFH01000001.1"/>
</dbReference>
<protein>
    <recommendedName>
        <fullName evidence="2 5">Aminoglycoside N(3)-acetyltransferase</fullName>
        <ecNumber evidence="5">2.3.1.-</ecNumber>
    </recommendedName>
</protein>
<organism evidence="6 7">
    <name type="scientific">Microbulbifer yueqingensis</name>
    <dbReference type="NCBI Taxonomy" id="658219"/>
    <lineage>
        <taxon>Bacteria</taxon>
        <taxon>Pseudomonadati</taxon>
        <taxon>Pseudomonadota</taxon>
        <taxon>Gammaproteobacteria</taxon>
        <taxon>Cellvibrionales</taxon>
        <taxon>Microbulbiferaceae</taxon>
        <taxon>Microbulbifer</taxon>
    </lineage>
</organism>
<evidence type="ECO:0000256" key="3">
    <source>
        <dbReference type="ARBA" id="ARBA00022679"/>
    </source>
</evidence>
<reference evidence="7" key="1">
    <citation type="submission" date="2016-10" db="EMBL/GenBank/DDBJ databases">
        <authorList>
            <person name="Varghese N."/>
            <person name="Submissions S."/>
        </authorList>
    </citation>
    <scope>NUCLEOTIDE SEQUENCE [LARGE SCALE GENOMIC DNA]</scope>
    <source>
        <strain evidence="7">CGMCC 1.10658</strain>
    </source>
</reference>
<evidence type="ECO:0000256" key="2">
    <source>
        <dbReference type="ARBA" id="ARBA00012882"/>
    </source>
</evidence>
<dbReference type="GO" id="GO:0046677">
    <property type="term" value="P:response to antibiotic"/>
    <property type="evidence" value="ECO:0007669"/>
    <property type="project" value="UniProtKB-KW"/>
</dbReference>
<dbReference type="Proteomes" id="UP000199305">
    <property type="component" value="Unassembled WGS sequence"/>
</dbReference>
<dbReference type="PANTHER" id="PTHR11104:SF0">
    <property type="entry name" value="SPBETA PROPHAGE-DERIVED AMINOGLYCOSIDE N(3')-ACETYLTRANSFERASE-LIKE PROTEIN YOKD"/>
    <property type="match status" value="1"/>
</dbReference>
<dbReference type="AlphaFoldDB" id="A0A1G8VKX3"/>
<comment type="similarity">
    <text evidence="1 5">Belongs to the antibiotic N-acetyltransferase family.</text>
</comment>
<gene>
    <name evidence="6" type="ORF">SAMN05216212_0620</name>
</gene>
<evidence type="ECO:0000313" key="7">
    <source>
        <dbReference type="Proteomes" id="UP000199305"/>
    </source>
</evidence>
<evidence type="ECO:0000256" key="5">
    <source>
        <dbReference type="RuleBase" id="RU365031"/>
    </source>
</evidence>
<dbReference type="EMBL" id="FNFH01000001">
    <property type="protein sequence ID" value="SDJ66731.1"/>
    <property type="molecule type" value="Genomic_DNA"/>
</dbReference>
<dbReference type="InterPro" id="IPR028345">
    <property type="entry name" value="Antibiotic_NAT-like"/>
</dbReference>